<evidence type="ECO:0000313" key="8">
    <source>
        <dbReference type="Proteomes" id="UP000824469"/>
    </source>
</evidence>
<dbReference type="Pfam" id="PF25238">
    <property type="entry name" value="OGFOD2-like"/>
    <property type="match status" value="1"/>
</dbReference>
<dbReference type="SMART" id="SM00702">
    <property type="entry name" value="P4Hc"/>
    <property type="match status" value="1"/>
</dbReference>
<accession>A0AA38GJN0</accession>
<evidence type="ECO:0000256" key="2">
    <source>
        <dbReference type="ARBA" id="ARBA00022896"/>
    </source>
</evidence>
<dbReference type="GO" id="GO:0016705">
    <property type="term" value="F:oxidoreductase activity, acting on paired donors, with incorporation or reduction of molecular oxygen"/>
    <property type="evidence" value="ECO:0007669"/>
    <property type="project" value="InterPro"/>
</dbReference>
<feature type="compositionally biased region" description="Basic and acidic residues" evidence="5">
    <location>
        <begin position="35"/>
        <end position="56"/>
    </location>
</feature>
<dbReference type="AlphaFoldDB" id="A0AA38GJN0"/>
<dbReference type="GO" id="GO:0031418">
    <property type="term" value="F:L-ascorbic acid binding"/>
    <property type="evidence" value="ECO:0007669"/>
    <property type="project" value="UniProtKB-KW"/>
</dbReference>
<dbReference type="OMA" id="KFYRCAC"/>
<gene>
    <name evidence="7" type="ORF">KI387_017407</name>
</gene>
<keyword evidence="8" id="KW-1185">Reference proteome</keyword>
<reference evidence="7 8" key="1">
    <citation type="journal article" date="2021" name="Nat. Plants">
        <title>The Taxus genome provides insights into paclitaxel biosynthesis.</title>
        <authorList>
            <person name="Xiong X."/>
            <person name="Gou J."/>
            <person name="Liao Q."/>
            <person name="Li Y."/>
            <person name="Zhou Q."/>
            <person name="Bi G."/>
            <person name="Li C."/>
            <person name="Du R."/>
            <person name="Wang X."/>
            <person name="Sun T."/>
            <person name="Guo L."/>
            <person name="Liang H."/>
            <person name="Lu P."/>
            <person name="Wu Y."/>
            <person name="Zhang Z."/>
            <person name="Ro D.K."/>
            <person name="Shang Y."/>
            <person name="Huang S."/>
            <person name="Yan J."/>
        </authorList>
    </citation>
    <scope>NUCLEOTIDE SEQUENCE [LARGE SCALE GENOMIC DNA]</scope>
    <source>
        <strain evidence="7">Ta-2019</strain>
    </source>
</reference>
<feature type="compositionally biased region" description="Polar residues" evidence="5">
    <location>
        <begin position="14"/>
        <end position="32"/>
    </location>
</feature>
<feature type="domain" description="Prolyl 4-hydroxylase alpha subunit" evidence="6">
    <location>
        <begin position="162"/>
        <end position="301"/>
    </location>
</feature>
<keyword evidence="4" id="KW-0560">Oxidoreductase</keyword>
<comment type="caution">
    <text evidence="7">The sequence shown here is derived from an EMBL/GenBank/DDBJ whole genome shotgun (WGS) entry which is preliminary data.</text>
</comment>
<dbReference type="Proteomes" id="UP000824469">
    <property type="component" value="Unassembled WGS sequence"/>
</dbReference>
<evidence type="ECO:0000256" key="3">
    <source>
        <dbReference type="ARBA" id="ARBA00022964"/>
    </source>
</evidence>
<dbReference type="PANTHER" id="PTHR24014:SF4">
    <property type="entry name" value="2-OXOGLUTARATE AND IRON-DEPENDENT OXYGENASE DOMAIN-CONTAINING PROTEIN 2"/>
    <property type="match status" value="1"/>
</dbReference>
<evidence type="ECO:0000256" key="5">
    <source>
        <dbReference type="SAM" id="MobiDB-lite"/>
    </source>
</evidence>
<dbReference type="GO" id="GO:0005506">
    <property type="term" value="F:iron ion binding"/>
    <property type="evidence" value="ECO:0007669"/>
    <property type="project" value="InterPro"/>
</dbReference>
<protein>
    <recommendedName>
        <fullName evidence="6">Prolyl 4-hydroxylase alpha subunit domain-containing protein</fullName>
    </recommendedName>
</protein>
<dbReference type="GO" id="GO:0051213">
    <property type="term" value="F:dioxygenase activity"/>
    <property type="evidence" value="ECO:0007669"/>
    <property type="project" value="UniProtKB-KW"/>
</dbReference>
<comment type="cofactor">
    <cofactor evidence="1">
        <name>L-ascorbate</name>
        <dbReference type="ChEBI" id="CHEBI:38290"/>
    </cofactor>
</comment>
<feature type="non-terminal residue" evidence="7">
    <location>
        <position position="1"/>
    </location>
</feature>
<proteinExistence type="predicted"/>
<evidence type="ECO:0000256" key="4">
    <source>
        <dbReference type="ARBA" id="ARBA00023002"/>
    </source>
</evidence>
<keyword evidence="2" id="KW-0847">Vitamin C</keyword>
<feature type="region of interest" description="Disordered" evidence="5">
    <location>
        <begin position="1"/>
        <end position="56"/>
    </location>
</feature>
<evidence type="ECO:0000256" key="1">
    <source>
        <dbReference type="ARBA" id="ARBA00001961"/>
    </source>
</evidence>
<dbReference type="InterPro" id="IPR006620">
    <property type="entry name" value="Pro_4_hyd_alph"/>
</dbReference>
<name>A0AA38GJN0_TAXCH</name>
<organism evidence="7 8">
    <name type="scientific">Taxus chinensis</name>
    <name type="common">Chinese yew</name>
    <name type="synonym">Taxus wallichiana var. chinensis</name>
    <dbReference type="NCBI Taxonomy" id="29808"/>
    <lineage>
        <taxon>Eukaryota</taxon>
        <taxon>Viridiplantae</taxon>
        <taxon>Streptophyta</taxon>
        <taxon>Embryophyta</taxon>
        <taxon>Tracheophyta</taxon>
        <taxon>Spermatophyta</taxon>
        <taxon>Pinopsida</taxon>
        <taxon>Pinidae</taxon>
        <taxon>Conifers II</taxon>
        <taxon>Cupressales</taxon>
        <taxon>Taxaceae</taxon>
        <taxon>Taxus</taxon>
    </lineage>
</organism>
<keyword evidence="3" id="KW-0223">Dioxygenase</keyword>
<dbReference type="EMBL" id="JAHRHJ020000003">
    <property type="protein sequence ID" value="KAH9322768.1"/>
    <property type="molecule type" value="Genomic_DNA"/>
</dbReference>
<dbReference type="PANTHER" id="PTHR24014">
    <property type="entry name" value="2-OXOGLUTARATE AND IRON-DEPENDENT OXYGENASE DOMAIN-CONTAINING PROTEIN 2"/>
    <property type="match status" value="1"/>
</dbReference>
<sequence>MTMVAEMGEKSKLIIQNANGSASAKPSHPSQESQDEAKSITRLRREPNMDHRPENYEDVRTDYHPAVFSALERFLPPNLLNARREIKLQHMSDILSSYMPRGERTRAQRHCEYREKIIKHYQPLNRDLYTLNPDRFFVQSFIDAIKENTEESFKRIISEPSPGVYAFSMLQPGFCELLVAEVENFEKWVDVTKFKIMRPNTMNKYGAVLDDFGFYPMLDKLMTEFVTPMATVFFSALLGSTLDSHHGFVVEYSKDRDKDLGFHVDDSEVTLNVCLGKQFTGGDLFFRGVRCDKHVNSETYQE</sequence>
<evidence type="ECO:0000259" key="6">
    <source>
        <dbReference type="SMART" id="SM00702"/>
    </source>
</evidence>
<evidence type="ECO:0000313" key="7">
    <source>
        <dbReference type="EMBL" id="KAH9322768.1"/>
    </source>
</evidence>